<organism evidence="2 3">
    <name type="scientific">Gossypium anomalum</name>
    <dbReference type="NCBI Taxonomy" id="47600"/>
    <lineage>
        <taxon>Eukaryota</taxon>
        <taxon>Viridiplantae</taxon>
        <taxon>Streptophyta</taxon>
        <taxon>Embryophyta</taxon>
        <taxon>Tracheophyta</taxon>
        <taxon>Spermatophyta</taxon>
        <taxon>Magnoliopsida</taxon>
        <taxon>eudicotyledons</taxon>
        <taxon>Gunneridae</taxon>
        <taxon>Pentapetalae</taxon>
        <taxon>rosids</taxon>
        <taxon>malvids</taxon>
        <taxon>Malvales</taxon>
        <taxon>Malvaceae</taxon>
        <taxon>Malvoideae</taxon>
        <taxon>Gossypium</taxon>
    </lineage>
</organism>
<feature type="region of interest" description="Disordered" evidence="1">
    <location>
        <begin position="68"/>
        <end position="88"/>
    </location>
</feature>
<dbReference type="EMBL" id="JAHUZN010000011">
    <property type="protein sequence ID" value="KAG8478846.1"/>
    <property type="molecule type" value="Genomic_DNA"/>
</dbReference>
<sequence length="88" mass="9440">MLHSLPSPFSLAARACSPKIKRRGFPPFSWTRPRRTKRRASTTQPQGGSGKVNEAEACRFGASGVRGGQVSSVARADEAREVRGAGKD</sequence>
<comment type="caution">
    <text evidence="2">The sequence shown here is derived from an EMBL/GenBank/DDBJ whole genome shotgun (WGS) entry which is preliminary data.</text>
</comment>
<protein>
    <submittedName>
        <fullName evidence="2">Uncharacterized protein</fullName>
    </submittedName>
</protein>
<accession>A0A8J5YF41</accession>
<dbReference type="AlphaFoldDB" id="A0A8J5YF41"/>
<gene>
    <name evidence="2" type="ORF">CXB51_028672</name>
</gene>
<evidence type="ECO:0000256" key="1">
    <source>
        <dbReference type="SAM" id="MobiDB-lite"/>
    </source>
</evidence>
<dbReference type="Proteomes" id="UP000701853">
    <property type="component" value="Chromosome 11"/>
</dbReference>
<proteinExistence type="predicted"/>
<evidence type="ECO:0000313" key="3">
    <source>
        <dbReference type="Proteomes" id="UP000701853"/>
    </source>
</evidence>
<keyword evidence="3" id="KW-1185">Reference proteome</keyword>
<name>A0A8J5YF41_9ROSI</name>
<feature type="region of interest" description="Disordered" evidence="1">
    <location>
        <begin position="22"/>
        <end position="55"/>
    </location>
</feature>
<feature type="compositionally biased region" description="Basic and acidic residues" evidence="1">
    <location>
        <begin position="75"/>
        <end position="88"/>
    </location>
</feature>
<reference evidence="2 3" key="1">
    <citation type="journal article" date="2021" name="bioRxiv">
        <title>The Gossypium anomalum genome as a resource for cotton improvement and evolutionary analysis of hybrid incompatibility.</title>
        <authorList>
            <person name="Grover C.E."/>
            <person name="Yuan D."/>
            <person name="Arick M.A."/>
            <person name="Miller E.R."/>
            <person name="Hu G."/>
            <person name="Peterson D.G."/>
            <person name="Wendel J.F."/>
            <person name="Udall J.A."/>
        </authorList>
    </citation>
    <scope>NUCLEOTIDE SEQUENCE [LARGE SCALE GENOMIC DNA]</scope>
    <source>
        <strain evidence="2">JFW-Udall</strain>
        <tissue evidence="2">Leaf</tissue>
    </source>
</reference>
<evidence type="ECO:0000313" key="2">
    <source>
        <dbReference type="EMBL" id="KAG8478846.1"/>
    </source>
</evidence>